<comment type="similarity">
    <text evidence="1">Belongs to the type-I restriction system S methylase family.</text>
</comment>
<feature type="domain" description="Type I restriction modification DNA specificity" evidence="4">
    <location>
        <begin position="137"/>
        <end position="258"/>
    </location>
</feature>
<comment type="caution">
    <text evidence="5">The sequence shown here is derived from an EMBL/GenBank/DDBJ whole genome shotgun (WGS) entry which is preliminary data.</text>
</comment>
<name>A0A1V9R0Z7_9LACO</name>
<feature type="domain" description="Type I restriction modification DNA specificity" evidence="4">
    <location>
        <begin position="14"/>
        <end position="59"/>
    </location>
</feature>
<reference evidence="5 6" key="1">
    <citation type="submission" date="2017-03" db="EMBL/GenBank/DDBJ databases">
        <title>Phylogenomics and comparative genomics of Lactobacillus salivarius, a mammalian gut commensal.</title>
        <authorList>
            <person name="Harris H.M."/>
        </authorList>
    </citation>
    <scope>NUCLEOTIDE SEQUENCE [LARGE SCALE GENOMIC DNA]</scope>
    <source>
        <strain evidence="5 6">LMG 14477</strain>
    </source>
</reference>
<dbReference type="GO" id="GO:0009307">
    <property type="term" value="P:DNA restriction-modification system"/>
    <property type="evidence" value="ECO:0007669"/>
    <property type="project" value="UniProtKB-KW"/>
</dbReference>
<keyword evidence="3" id="KW-0238">DNA-binding</keyword>
<evidence type="ECO:0000256" key="2">
    <source>
        <dbReference type="ARBA" id="ARBA00022747"/>
    </source>
</evidence>
<dbReference type="PANTHER" id="PTHR30408:SF12">
    <property type="entry name" value="TYPE I RESTRICTION ENZYME MJAVIII SPECIFICITY SUBUNIT"/>
    <property type="match status" value="1"/>
</dbReference>
<feature type="non-terminal residue" evidence="5">
    <location>
        <position position="282"/>
    </location>
</feature>
<dbReference type="InterPro" id="IPR052021">
    <property type="entry name" value="Type-I_RS_S_subunit"/>
</dbReference>
<evidence type="ECO:0000256" key="1">
    <source>
        <dbReference type="ARBA" id="ARBA00010923"/>
    </source>
</evidence>
<dbReference type="Proteomes" id="UP000192638">
    <property type="component" value="Unassembled WGS sequence"/>
</dbReference>
<gene>
    <name evidence="5" type="ORF">B6U60_04650</name>
</gene>
<evidence type="ECO:0000313" key="6">
    <source>
        <dbReference type="Proteomes" id="UP000192638"/>
    </source>
</evidence>
<dbReference type="SUPFAM" id="SSF116734">
    <property type="entry name" value="DNA methylase specificity domain"/>
    <property type="match status" value="2"/>
</dbReference>
<protein>
    <recommendedName>
        <fullName evidence="4">Type I restriction modification DNA specificity domain-containing protein</fullName>
    </recommendedName>
</protein>
<keyword evidence="2" id="KW-0680">Restriction system</keyword>
<accession>A0A1V9R0Z7</accession>
<dbReference type="EMBL" id="NBEB01000045">
    <property type="protein sequence ID" value="OQQ84091.1"/>
    <property type="molecule type" value="Genomic_DNA"/>
</dbReference>
<dbReference type="AlphaFoldDB" id="A0A1V9R0Z7"/>
<organism evidence="5 6">
    <name type="scientific">Ligilactobacillus salivarius</name>
    <dbReference type="NCBI Taxonomy" id="1624"/>
    <lineage>
        <taxon>Bacteria</taxon>
        <taxon>Bacillati</taxon>
        <taxon>Bacillota</taxon>
        <taxon>Bacilli</taxon>
        <taxon>Lactobacillales</taxon>
        <taxon>Lactobacillaceae</taxon>
        <taxon>Ligilactobacillus</taxon>
    </lineage>
</organism>
<evidence type="ECO:0000313" key="5">
    <source>
        <dbReference type="EMBL" id="OQQ84091.1"/>
    </source>
</evidence>
<dbReference type="Gene3D" id="3.90.220.20">
    <property type="entry name" value="DNA methylase specificity domains"/>
    <property type="match status" value="2"/>
</dbReference>
<sequence>MYQHGDSGARSDRFSIKDNELKKLPIKLPADDTEQEKIAKTLNSLNNTIQLHERKCEELILIKKALLQKLFPKKDKVRPEVRYKNFSDAWKQRKLGDYLSIPAKEPITDINKLKLMTLKLNLEGITLAANRETLKLGSTKYYKRHEGQLLYGKQNFFHGSIALIPKEAEGYATSGDVPALNISNINSKYLVDYISRPIYFETKEALATGTGSKRIHEKTLLNFKIAVPSLEEQSEISDFIAKYTALIALHQSKLEKLKKMKKFGCIIFRTDNVEFFCITVLL</sequence>
<dbReference type="Pfam" id="PF01420">
    <property type="entry name" value="Methylase_S"/>
    <property type="match status" value="2"/>
</dbReference>
<proteinExistence type="inferred from homology"/>
<dbReference type="InterPro" id="IPR000055">
    <property type="entry name" value="Restrct_endonuc_typeI_TRD"/>
</dbReference>
<evidence type="ECO:0000259" key="4">
    <source>
        <dbReference type="Pfam" id="PF01420"/>
    </source>
</evidence>
<dbReference type="PANTHER" id="PTHR30408">
    <property type="entry name" value="TYPE-1 RESTRICTION ENZYME ECOKI SPECIFICITY PROTEIN"/>
    <property type="match status" value="1"/>
</dbReference>
<dbReference type="GO" id="GO:0003677">
    <property type="term" value="F:DNA binding"/>
    <property type="evidence" value="ECO:0007669"/>
    <property type="project" value="UniProtKB-KW"/>
</dbReference>
<dbReference type="InterPro" id="IPR044946">
    <property type="entry name" value="Restrct_endonuc_typeI_TRD_sf"/>
</dbReference>
<evidence type="ECO:0000256" key="3">
    <source>
        <dbReference type="ARBA" id="ARBA00023125"/>
    </source>
</evidence>